<dbReference type="EMBL" id="DSIY01000349">
    <property type="protein sequence ID" value="HEG92721.1"/>
    <property type="molecule type" value="Genomic_DNA"/>
</dbReference>
<reference evidence="2" key="1">
    <citation type="journal article" date="2020" name="mSystems">
        <title>Genome- and Community-Level Interaction Insights into Carbon Utilization and Element Cycling Functions of Hydrothermarchaeota in Hydrothermal Sediment.</title>
        <authorList>
            <person name="Zhou Z."/>
            <person name="Liu Y."/>
            <person name="Xu W."/>
            <person name="Pan J."/>
            <person name="Luo Z.H."/>
            <person name="Li M."/>
        </authorList>
    </citation>
    <scope>NUCLEOTIDE SEQUENCE [LARGE SCALE GENOMIC DNA]</scope>
    <source>
        <strain evidence="2">SpSt-210</strain>
    </source>
</reference>
<protein>
    <submittedName>
        <fullName evidence="2">PadR family transcriptional regulator</fullName>
    </submittedName>
</protein>
<evidence type="ECO:0000313" key="2">
    <source>
        <dbReference type="EMBL" id="HEG92721.1"/>
    </source>
</evidence>
<dbReference type="PANTHER" id="PTHR33169:SF14">
    <property type="entry name" value="TRANSCRIPTIONAL REGULATOR RV3488"/>
    <property type="match status" value="1"/>
</dbReference>
<dbReference type="PANTHER" id="PTHR33169">
    <property type="entry name" value="PADR-FAMILY TRANSCRIPTIONAL REGULATOR"/>
    <property type="match status" value="1"/>
</dbReference>
<evidence type="ECO:0000259" key="1">
    <source>
        <dbReference type="Pfam" id="PF03551"/>
    </source>
</evidence>
<dbReference type="InterPro" id="IPR036388">
    <property type="entry name" value="WH-like_DNA-bd_sf"/>
</dbReference>
<dbReference type="Pfam" id="PF03551">
    <property type="entry name" value="PadR"/>
    <property type="match status" value="1"/>
</dbReference>
<dbReference type="InterPro" id="IPR036390">
    <property type="entry name" value="WH_DNA-bd_sf"/>
</dbReference>
<name>A0A831TI08_9BACT</name>
<proteinExistence type="predicted"/>
<feature type="domain" description="Transcription regulator PadR N-terminal" evidence="1">
    <location>
        <begin position="13"/>
        <end position="84"/>
    </location>
</feature>
<dbReference type="InterPro" id="IPR005149">
    <property type="entry name" value="Tscrpt_reg_PadR_N"/>
</dbReference>
<gene>
    <name evidence="2" type="ORF">ENP34_14990</name>
</gene>
<dbReference type="Gene3D" id="1.10.10.10">
    <property type="entry name" value="Winged helix-like DNA-binding domain superfamily/Winged helix DNA-binding domain"/>
    <property type="match status" value="1"/>
</dbReference>
<dbReference type="AlphaFoldDB" id="A0A831TI08"/>
<sequence length="109" mass="12583">MSQMRRGALEYCVLALLARGERYGFELVQELSRYDTLLTSEGTIYPLLSRLRREGLVETEWRESPAGPPRKFYRLTPAGQSALATFRQQWINFRQAVDALLESLEGETR</sequence>
<dbReference type="SUPFAM" id="SSF46785">
    <property type="entry name" value="Winged helix' DNA-binding domain"/>
    <property type="match status" value="1"/>
</dbReference>
<organism evidence="2">
    <name type="scientific">Thermorudis peleae</name>
    <dbReference type="NCBI Taxonomy" id="1382356"/>
    <lineage>
        <taxon>Bacteria</taxon>
        <taxon>Pseudomonadati</taxon>
        <taxon>Thermomicrobiota</taxon>
        <taxon>Thermomicrobia</taxon>
        <taxon>Thermomicrobia incertae sedis</taxon>
        <taxon>Thermorudis</taxon>
    </lineage>
</organism>
<comment type="caution">
    <text evidence="2">The sequence shown here is derived from an EMBL/GenBank/DDBJ whole genome shotgun (WGS) entry which is preliminary data.</text>
</comment>
<dbReference type="InterPro" id="IPR052509">
    <property type="entry name" value="Metal_resp_DNA-bind_regulator"/>
</dbReference>
<accession>A0A831TI08</accession>